<evidence type="ECO:0000256" key="1">
    <source>
        <dbReference type="SAM" id="Phobius"/>
    </source>
</evidence>
<evidence type="ECO:0000313" key="3">
    <source>
        <dbReference type="Proteomes" id="UP000242258"/>
    </source>
</evidence>
<keyword evidence="1" id="KW-0472">Membrane</keyword>
<dbReference type="AlphaFoldDB" id="A0A1E7Q5B5"/>
<dbReference type="STRING" id="1628148.BI198_07070"/>
<feature type="transmembrane region" description="Helical" evidence="1">
    <location>
        <begin position="45"/>
        <end position="66"/>
    </location>
</feature>
<gene>
    <name evidence="2" type="ORF">BI198_07070</name>
</gene>
<dbReference type="EMBL" id="MKEK01000001">
    <property type="protein sequence ID" value="OEY69359.1"/>
    <property type="molecule type" value="Genomic_DNA"/>
</dbReference>
<comment type="caution">
    <text evidence="2">The sequence shown here is derived from an EMBL/GenBank/DDBJ whole genome shotgun (WGS) entry which is preliminary data.</text>
</comment>
<proteinExistence type="predicted"/>
<feature type="transmembrane region" description="Helical" evidence="1">
    <location>
        <begin position="6"/>
        <end position="33"/>
    </location>
</feature>
<dbReference type="OrthoDB" id="21939at2"/>
<evidence type="ECO:0000313" key="2">
    <source>
        <dbReference type="EMBL" id="OEY69359.1"/>
    </source>
</evidence>
<keyword evidence="1" id="KW-1133">Transmembrane helix</keyword>
<dbReference type="InterPro" id="IPR021306">
    <property type="entry name" value="DUF2878"/>
</dbReference>
<keyword evidence="1" id="KW-0812">Transmembrane</keyword>
<dbReference type="Proteomes" id="UP000242258">
    <property type="component" value="Unassembled WGS sequence"/>
</dbReference>
<reference evidence="3" key="1">
    <citation type="submission" date="2016-09" db="EMBL/GenBank/DDBJ databases">
        <authorList>
            <person name="Wan X."/>
            <person name="Hou S."/>
        </authorList>
    </citation>
    <scope>NUCLEOTIDE SEQUENCE [LARGE SCALE GENOMIC DNA]</scope>
    <source>
        <strain evidence="3">KH87</strain>
    </source>
</reference>
<feature type="transmembrane region" description="Helical" evidence="1">
    <location>
        <begin position="101"/>
        <end position="121"/>
    </location>
</feature>
<keyword evidence="3" id="KW-1185">Reference proteome</keyword>
<sequence length="157" mass="17261">MNWRAVIGFEICWLALAYWQQTVLIPVLMYWLYGMSQLNNKSRLAVLNVIGAGLLIDSALVTAGVIGFSDNIWLPLWFILLWAVFALAAVEVMAAMLTKPWLAALLGGIGGPVSYIAGAGLSGGILQFYYGQWSYLILSIVWALIAIALGCSRRWYA</sequence>
<dbReference type="RefSeq" id="WP_070048925.1">
    <property type="nucleotide sequence ID" value="NZ_CBCSDO010000006.1"/>
</dbReference>
<feature type="transmembrane region" description="Helical" evidence="1">
    <location>
        <begin position="72"/>
        <end position="94"/>
    </location>
</feature>
<feature type="transmembrane region" description="Helical" evidence="1">
    <location>
        <begin position="133"/>
        <end position="151"/>
    </location>
</feature>
<organism evidence="2 3">
    <name type="scientific">Rheinheimera salexigens</name>
    <dbReference type="NCBI Taxonomy" id="1628148"/>
    <lineage>
        <taxon>Bacteria</taxon>
        <taxon>Pseudomonadati</taxon>
        <taxon>Pseudomonadota</taxon>
        <taxon>Gammaproteobacteria</taxon>
        <taxon>Chromatiales</taxon>
        <taxon>Chromatiaceae</taxon>
        <taxon>Rheinheimera</taxon>
    </lineage>
</organism>
<protein>
    <recommendedName>
        <fullName evidence="4">DUF2878 domain-containing protein</fullName>
    </recommendedName>
</protein>
<evidence type="ECO:0008006" key="4">
    <source>
        <dbReference type="Google" id="ProtNLM"/>
    </source>
</evidence>
<accession>A0A1E7Q5B5</accession>
<name>A0A1E7Q5B5_9GAMM</name>
<dbReference type="Pfam" id="PF11086">
    <property type="entry name" value="DUF2878"/>
    <property type="match status" value="1"/>
</dbReference>